<evidence type="ECO:0000313" key="4">
    <source>
        <dbReference type="Proteomes" id="UP000648187"/>
    </source>
</evidence>
<evidence type="ECO:0000256" key="2">
    <source>
        <dbReference type="SAM" id="SignalP"/>
    </source>
</evidence>
<reference evidence="3" key="1">
    <citation type="submission" date="2020-08" db="EMBL/GenBank/DDBJ databases">
        <title>Spodoptera exigua strain:BAW_Kor-Di-RS1 Genome sequencing and assembly.</title>
        <authorList>
            <person name="Kim J."/>
            <person name="Nam H.Y."/>
            <person name="Kwon M."/>
            <person name="Choi J.H."/>
            <person name="Cho S.R."/>
            <person name="Kim G.-H."/>
        </authorList>
    </citation>
    <scope>NUCLEOTIDE SEQUENCE</scope>
    <source>
        <strain evidence="3">BAW_Kor-Di-RS1</strain>
        <tissue evidence="3">Whole-body</tissue>
    </source>
</reference>
<dbReference type="Proteomes" id="UP000648187">
    <property type="component" value="Unassembled WGS sequence"/>
</dbReference>
<dbReference type="AlphaFoldDB" id="A0A835L1E1"/>
<name>A0A835L1E1_SPOEX</name>
<evidence type="ECO:0000313" key="3">
    <source>
        <dbReference type="EMBL" id="KAF9410267.1"/>
    </source>
</evidence>
<protein>
    <submittedName>
        <fullName evidence="3">Uncharacterized protein</fullName>
    </submittedName>
</protein>
<proteinExistence type="predicted"/>
<organism evidence="3 4">
    <name type="scientific">Spodoptera exigua</name>
    <name type="common">Beet armyworm</name>
    <name type="synonym">Noctua fulgens</name>
    <dbReference type="NCBI Taxonomy" id="7107"/>
    <lineage>
        <taxon>Eukaryota</taxon>
        <taxon>Metazoa</taxon>
        <taxon>Ecdysozoa</taxon>
        <taxon>Arthropoda</taxon>
        <taxon>Hexapoda</taxon>
        <taxon>Insecta</taxon>
        <taxon>Pterygota</taxon>
        <taxon>Neoptera</taxon>
        <taxon>Endopterygota</taxon>
        <taxon>Lepidoptera</taxon>
        <taxon>Glossata</taxon>
        <taxon>Ditrysia</taxon>
        <taxon>Noctuoidea</taxon>
        <taxon>Noctuidae</taxon>
        <taxon>Amphipyrinae</taxon>
        <taxon>Spodoptera</taxon>
    </lineage>
</organism>
<dbReference type="EMBL" id="JACKWZ010000271">
    <property type="protein sequence ID" value="KAF9410267.1"/>
    <property type="molecule type" value="Genomic_DNA"/>
</dbReference>
<gene>
    <name evidence="3" type="ORF">HW555_010616</name>
</gene>
<sequence length="204" mass="23755">ARSAPELLANAHFARKLLIIINFIVVSWNPCYSQYESGTSKRILDKLINMIKEIFTDAIVKLEQIEVFKLEVEKHRAYKQGHLEYLVKDRYRRMLILYRHTDRLTQKNKDAQCINELVDMDNLYHDTMIFIEMMKMIEGVDNLAPIKPRFRSNTAQKEWREAADTAANDPAKLTKNPQSSETPSGKRSNGAWNYGQNSDDTLFK</sequence>
<keyword evidence="4" id="KW-1185">Reference proteome</keyword>
<comment type="caution">
    <text evidence="3">The sequence shown here is derived from an EMBL/GenBank/DDBJ whole genome shotgun (WGS) entry which is preliminary data.</text>
</comment>
<accession>A0A835L1E1</accession>
<feature type="compositionally biased region" description="Polar residues" evidence="1">
    <location>
        <begin position="175"/>
        <end position="204"/>
    </location>
</feature>
<feature type="signal peptide" evidence="2">
    <location>
        <begin position="1"/>
        <end position="33"/>
    </location>
</feature>
<feature type="chain" id="PRO_5032727867" evidence="2">
    <location>
        <begin position="34"/>
        <end position="204"/>
    </location>
</feature>
<feature type="region of interest" description="Disordered" evidence="1">
    <location>
        <begin position="154"/>
        <end position="204"/>
    </location>
</feature>
<evidence type="ECO:0000256" key="1">
    <source>
        <dbReference type="SAM" id="MobiDB-lite"/>
    </source>
</evidence>
<keyword evidence="2" id="KW-0732">Signal</keyword>
<feature type="non-terminal residue" evidence="3">
    <location>
        <position position="204"/>
    </location>
</feature>